<dbReference type="SUPFAM" id="SSF52317">
    <property type="entry name" value="Class I glutamine amidotransferase-like"/>
    <property type="match status" value="1"/>
</dbReference>
<dbReference type="Proteomes" id="UP000326837">
    <property type="component" value="Chromosome"/>
</dbReference>
<dbReference type="Gene3D" id="3.40.50.880">
    <property type="match status" value="1"/>
</dbReference>
<sequence length="329" mass="36581">MVWKRTAAAYDGRRRLTVLFIPAGLLMLLRRWFLVIATVVVGTVFAHAGGAAEAADASPHVVFVTGDDEYSSELSMPMIAEILEKHYGIRTTVLYAVNDKGERDRHGNSIPGLEALRDADLAVFYMRFRQLPQEQLDEIVKFAESGKPLIGLRTSSHAFNYAEAPRDRWNAEFPLTYFGHKWISHYGHGNSTEAHVVDSEAKADNPILRGVSSPEWLNSWLYVVNDGDVKLPEDCTVLMVGDATKGTEPGGEKFGNREPMAWTRELPLKDGGVQRVFYTSLGHPRDFLKEGPRRLLVNAILWGLGREASIPAEGANVEIVGEYVPPDPH</sequence>
<dbReference type="EMBL" id="AP021861">
    <property type="protein sequence ID" value="BBO33196.1"/>
    <property type="molecule type" value="Genomic_DNA"/>
</dbReference>
<gene>
    <name evidence="2" type="ORF">PLANPX_2808</name>
</gene>
<feature type="domain" description="ThuA-like" evidence="1">
    <location>
        <begin position="114"/>
        <end position="302"/>
    </location>
</feature>
<dbReference type="AlphaFoldDB" id="A0A5K7XFS5"/>
<proteinExistence type="predicted"/>
<name>A0A5K7XFS5_9BACT</name>
<accession>A0A5K7XFS5</accession>
<dbReference type="InterPro" id="IPR029062">
    <property type="entry name" value="Class_I_gatase-like"/>
</dbReference>
<evidence type="ECO:0000259" key="1">
    <source>
        <dbReference type="Pfam" id="PF06283"/>
    </source>
</evidence>
<organism evidence="2 3">
    <name type="scientific">Lacipirellula parvula</name>
    <dbReference type="NCBI Taxonomy" id="2650471"/>
    <lineage>
        <taxon>Bacteria</taxon>
        <taxon>Pseudomonadati</taxon>
        <taxon>Planctomycetota</taxon>
        <taxon>Planctomycetia</taxon>
        <taxon>Pirellulales</taxon>
        <taxon>Lacipirellulaceae</taxon>
        <taxon>Lacipirellula</taxon>
    </lineage>
</organism>
<dbReference type="Pfam" id="PF06283">
    <property type="entry name" value="ThuA"/>
    <property type="match status" value="1"/>
</dbReference>
<protein>
    <recommendedName>
        <fullName evidence="1">ThuA-like domain-containing protein</fullName>
    </recommendedName>
</protein>
<evidence type="ECO:0000313" key="2">
    <source>
        <dbReference type="EMBL" id="BBO33196.1"/>
    </source>
</evidence>
<reference evidence="3" key="1">
    <citation type="submission" date="2019-10" db="EMBL/GenBank/DDBJ databases">
        <title>Lacipirellula parvula gen. nov., sp. nov., representing a lineage of planctomycetes widespread in freshwater anoxic habitats, and description of the family Lacipirellulaceae.</title>
        <authorList>
            <person name="Dedysh S.N."/>
            <person name="Kulichevskaya I.S."/>
            <person name="Beletsky A.V."/>
            <person name="Rakitin A.L."/>
            <person name="Mardanov A.V."/>
            <person name="Ivanova A.A."/>
            <person name="Saltykova V.X."/>
            <person name="Rijpstra W.I.C."/>
            <person name="Sinninghe Damste J.S."/>
            <person name="Ravin N.V."/>
        </authorList>
    </citation>
    <scope>NUCLEOTIDE SEQUENCE [LARGE SCALE GENOMIC DNA]</scope>
    <source>
        <strain evidence="3">PX69</strain>
    </source>
</reference>
<dbReference type="KEGG" id="lpav:PLANPX_2808"/>
<dbReference type="InterPro" id="IPR029010">
    <property type="entry name" value="ThuA-like"/>
</dbReference>
<evidence type="ECO:0000313" key="3">
    <source>
        <dbReference type="Proteomes" id="UP000326837"/>
    </source>
</evidence>
<keyword evidence="3" id="KW-1185">Reference proteome</keyword>